<feature type="domain" description="Chorismate-utilising enzyme C-terminal" evidence="5">
    <location>
        <begin position="155"/>
        <end position="412"/>
    </location>
</feature>
<dbReference type="GO" id="GO:0046872">
    <property type="term" value="F:metal ion binding"/>
    <property type="evidence" value="ECO:0007669"/>
    <property type="project" value="UniProtKB-KW"/>
</dbReference>
<keyword evidence="7" id="KW-1185">Reference proteome</keyword>
<proteinExistence type="predicted"/>
<dbReference type="Pfam" id="PF00425">
    <property type="entry name" value="Chorismate_bind"/>
    <property type="match status" value="1"/>
</dbReference>
<dbReference type="Gene3D" id="3.60.120.10">
    <property type="entry name" value="Anthranilate synthase"/>
    <property type="match status" value="1"/>
</dbReference>
<evidence type="ECO:0000313" key="6">
    <source>
        <dbReference type="EMBL" id="QOQ86599.1"/>
    </source>
</evidence>
<evidence type="ECO:0000256" key="1">
    <source>
        <dbReference type="ARBA" id="ARBA00001946"/>
    </source>
</evidence>
<dbReference type="SUPFAM" id="SSF56322">
    <property type="entry name" value="ADC synthase"/>
    <property type="match status" value="1"/>
</dbReference>
<evidence type="ECO:0000259" key="5">
    <source>
        <dbReference type="Pfam" id="PF00425"/>
    </source>
</evidence>
<name>A0A7M1LDF3_9BACT</name>
<dbReference type="PANTHER" id="PTHR11236">
    <property type="entry name" value="AMINOBENZOATE/ANTHRANILATE SYNTHASE"/>
    <property type="match status" value="1"/>
</dbReference>
<dbReference type="EMBL" id="CP063078">
    <property type="protein sequence ID" value="QOQ86599.1"/>
    <property type="molecule type" value="Genomic_DNA"/>
</dbReference>
<evidence type="ECO:0000313" key="7">
    <source>
        <dbReference type="Proteomes" id="UP000594749"/>
    </source>
</evidence>
<gene>
    <name evidence="6" type="ORF">IMC76_05030</name>
</gene>
<keyword evidence="3" id="KW-0460">Magnesium</keyword>
<dbReference type="InterPro" id="IPR005801">
    <property type="entry name" value="ADC_synthase"/>
</dbReference>
<keyword evidence="4" id="KW-0456">Lyase</keyword>
<dbReference type="PRINTS" id="PR00095">
    <property type="entry name" value="ANTSNTHASEI"/>
</dbReference>
<keyword evidence="2" id="KW-0479">Metal-binding</keyword>
<dbReference type="AlphaFoldDB" id="A0A7M1LDF3"/>
<protein>
    <submittedName>
        <fullName evidence="6">Anthranilate synthase component I family protein</fullName>
    </submittedName>
</protein>
<dbReference type="OrthoDB" id="9803598at2"/>
<reference evidence="6 7" key="1">
    <citation type="submission" date="2020-10" db="EMBL/GenBank/DDBJ databases">
        <title>Campylobacter and Helicobacter PacBio genomes.</title>
        <authorList>
            <person name="Lane C."/>
        </authorList>
    </citation>
    <scope>NUCLEOTIDE SEQUENCE [LARGE SCALE GENOMIC DNA]</scope>
    <source>
        <strain evidence="6 7">2016D-0077</strain>
    </source>
</reference>
<organism evidence="6 7">
    <name type="scientific">Campylobacter corcagiensis</name>
    <dbReference type="NCBI Taxonomy" id="1448857"/>
    <lineage>
        <taxon>Bacteria</taxon>
        <taxon>Pseudomonadati</taxon>
        <taxon>Campylobacterota</taxon>
        <taxon>Epsilonproteobacteria</taxon>
        <taxon>Campylobacterales</taxon>
        <taxon>Campylobacteraceae</taxon>
        <taxon>Campylobacter</taxon>
    </lineage>
</organism>
<dbReference type="GO" id="GO:0000162">
    <property type="term" value="P:L-tryptophan biosynthetic process"/>
    <property type="evidence" value="ECO:0007669"/>
    <property type="project" value="TreeGrafter"/>
</dbReference>
<accession>A0A7M1LDF3</accession>
<dbReference type="PANTHER" id="PTHR11236:SF48">
    <property type="entry name" value="ISOCHORISMATE SYNTHASE MENF"/>
    <property type="match status" value="1"/>
</dbReference>
<evidence type="ECO:0000256" key="4">
    <source>
        <dbReference type="ARBA" id="ARBA00023239"/>
    </source>
</evidence>
<dbReference type="InterPro" id="IPR015890">
    <property type="entry name" value="Chorismate_C"/>
</dbReference>
<dbReference type="InterPro" id="IPR019999">
    <property type="entry name" value="Anth_synth_I-like"/>
</dbReference>
<dbReference type="RefSeq" id="WP_025802830.1">
    <property type="nucleotide sequence ID" value="NZ_CP053842.1"/>
</dbReference>
<dbReference type="GO" id="GO:0016829">
    <property type="term" value="F:lyase activity"/>
    <property type="evidence" value="ECO:0007669"/>
    <property type="project" value="UniProtKB-KW"/>
</dbReference>
<comment type="cofactor">
    <cofactor evidence="1">
        <name>Mg(2+)</name>
        <dbReference type="ChEBI" id="CHEBI:18420"/>
    </cofactor>
</comment>
<sequence length="430" mass="49240">MLLEKPLFYYKNILKNYPNSYLAEDEKQVIIGIDCEYFESEDISNLANFFENAKHNALKNSPNFAGIFGVTAYESVYKFENLGTPKKSLYKFPNFYYANAKNYLHFDKFSKIYSFYGENYKIYENLKNLSPQNQDKKKLKNELFYEVLTNLDDEKKHFYEMVEKAKNYLKNGDIFQVVLGEILQISSNLDSFDFYEKLKANNPSPYMFHFPTKYGVVVGSSPELVMSIKNSEIFIAPIAGTRKRGVDANADAALKNELLSDEKELAEHKMLIDLARNDIAKFSHASSVRVAKPLEVVFYESVMHIISEVYGKKKEGISAFDTIKTIFPAGTLSGTPKIRAMQIINELEISQRGIYGGGIGFWHFNTDVQMAILIRSAIFVPDDKNSKIYIGAGAGIVYDSLKENEYLEIQNKRNSCFKVIKELCQEKSQI</sequence>
<evidence type="ECO:0000256" key="2">
    <source>
        <dbReference type="ARBA" id="ARBA00022723"/>
    </source>
</evidence>
<dbReference type="Proteomes" id="UP000594749">
    <property type="component" value="Chromosome"/>
</dbReference>
<evidence type="ECO:0000256" key="3">
    <source>
        <dbReference type="ARBA" id="ARBA00022842"/>
    </source>
</evidence>